<reference evidence="2 3" key="1">
    <citation type="journal article" date="2019" name="Genome Biol. Evol.">
        <title>Insights into the evolution of the New World diploid cottons (Gossypium, subgenus Houzingenia) based on genome sequencing.</title>
        <authorList>
            <person name="Grover C.E."/>
            <person name="Arick M.A. 2nd"/>
            <person name="Thrash A."/>
            <person name="Conover J.L."/>
            <person name="Sanders W.S."/>
            <person name="Peterson D.G."/>
            <person name="Frelichowski J.E."/>
            <person name="Scheffler J.A."/>
            <person name="Scheffler B.E."/>
            <person name="Wendel J.F."/>
        </authorList>
    </citation>
    <scope>NUCLEOTIDE SEQUENCE [LARGE SCALE GENOMIC DNA]</scope>
    <source>
        <strain evidence="2">5</strain>
        <tissue evidence="2">Leaf</tissue>
    </source>
</reference>
<organism evidence="2 3">
    <name type="scientific">Gossypium gossypioides</name>
    <name type="common">Mexican cotton</name>
    <name type="synonym">Selera gossypioides</name>
    <dbReference type="NCBI Taxonomy" id="34282"/>
    <lineage>
        <taxon>Eukaryota</taxon>
        <taxon>Viridiplantae</taxon>
        <taxon>Streptophyta</taxon>
        <taxon>Embryophyta</taxon>
        <taxon>Tracheophyta</taxon>
        <taxon>Spermatophyta</taxon>
        <taxon>Magnoliopsida</taxon>
        <taxon>eudicotyledons</taxon>
        <taxon>Gunneridae</taxon>
        <taxon>Pentapetalae</taxon>
        <taxon>rosids</taxon>
        <taxon>malvids</taxon>
        <taxon>Malvales</taxon>
        <taxon>Malvaceae</taxon>
        <taxon>Malvoideae</taxon>
        <taxon>Gossypium</taxon>
    </lineage>
</organism>
<dbReference type="EMBL" id="JABEZY010000010">
    <property type="protein sequence ID" value="MBA0748062.1"/>
    <property type="molecule type" value="Genomic_DNA"/>
</dbReference>
<comment type="caution">
    <text evidence="2">The sequence shown here is derived from an EMBL/GenBank/DDBJ whole genome shotgun (WGS) entry which is preliminary data.</text>
</comment>
<evidence type="ECO:0000313" key="2">
    <source>
        <dbReference type="EMBL" id="MBA0748062.1"/>
    </source>
</evidence>
<feature type="compositionally biased region" description="Basic and acidic residues" evidence="1">
    <location>
        <begin position="58"/>
        <end position="71"/>
    </location>
</feature>
<name>A0A7J9CHU3_GOSGO</name>
<keyword evidence="3" id="KW-1185">Reference proteome</keyword>
<feature type="region of interest" description="Disordered" evidence="1">
    <location>
        <begin position="43"/>
        <end position="71"/>
    </location>
</feature>
<protein>
    <submittedName>
        <fullName evidence="2">Uncharacterized protein</fullName>
    </submittedName>
</protein>
<gene>
    <name evidence="2" type="ORF">Gogos_004917</name>
</gene>
<dbReference type="OrthoDB" id="999700at2759"/>
<dbReference type="AlphaFoldDB" id="A0A7J9CHU3"/>
<dbReference type="Proteomes" id="UP000593579">
    <property type="component" value="Unassembled WGS sequence"/>
</dbReference>
<evidence type="ECO:0000313" key="3">
    <source>
        <dbReference type="Proteomes" id="UP000593579"/>
    </source>
</evidence>
<accession>A0A7J9CHU3</accession>
<proteinExistence type="predicted"/>
<evidence type="ECO:0000256" key="1">
    <source>
        <dbReference type="SAM" id="MobiDB-lite"/>
    </source>
</evidence>
<sequence>MKEVNVAMTKKVEKPKRLNWKRLGRTVQIDDVQMESMTCKRKDFSATEDETENCSTSEDNHKRGRFDDDGGVPRDEKRMEAFRIVLDECRLLDVGFSGLWFTWEKGVANTEWANIIRSLRNKDGEEVSEVEEMEMIAKCFFQELFTTGRVVKGLLNDGLVWRVGTGESILINEDAWLLEVPFARDEHADMVIWRGEPSERKTTFLGKKENWKPPNSQSIKINFDALFDYLGLKSASKIVVRNANGEVLASNSHLHMTVGTTFDAEALICFEVVLTGIDLGLTNSANQLAHNLATMGLKKKETLYLMGCVPRYAQR</sequence>